<dbReference type="InterPro" id="IPR027484">
    <property type="entry name" value="PInositol-4-P-5-kinase_N"/>
</dbReference>
<keyword evidence="5 11" id="KW-0863">Zinc-finger</keyword>
<dbReference type="SUPFAM" id="SSF52029">
    <property type="entry name" value="GroEL apical domain-like"/>
    <property type="match status" value="1"/>
</dbReference>
<evidence type="ECO:0000259" key="14">
    <source>
        <dbReference type="PROSITE" id="PS50178"/>
    </source>
</evidence>
<dbReference type="GO" id="GO:0000285">
    <property type="term" value="F:1-phosphatidylinositol-3-phosphate 5-kinase activity"/>
    <property type="evidence" value="ECO:0007669"/>
    <property type="project" value="UniProtKB-EC"/>
</dbReference>
<evidence type="ECO:0000256" key="11">
    <source>
        <dbReference type="PROSITE-ProRule" id="PRU00091"/>
    </source>
</evidence>
<name>A0A250X4U2_9CHLO</name>
<dbReference type="PROSITE" id="PS51455">
    <property type="entry name" value="PIPK"/>
    <property type="match status" value="1"/>
</dbReference>
<evidence type="ECO:0000256" key="7">
    <source>
        <dbReference type="ARBA" id="ARBA00022833"/>
    </source>
</evidence>
<dbReference type="Gene3D" id="3.30.800.10">
    <property type="entry name" value="Phosphatidylinositol Phosphate Kinase II Beta"/>
    <property type="match status" value="1"/>
</dbReference>
<comment type="subunit">
    <text evidence="9">Component of the PI(3,5)P2 regulatory complex at least composed of ATG18, SAC/FIG4, FAB1 and VAC14.</text>
</comment>
<evidence type="ECO:0000256" key="10">
    <source>
        <dbReference type="ARBA" id="ARBA00077223"/>
    </source>
</evidence>
<dbReference type="GO" id="GO:0046854">
    <property type="term" value="P:phosphatidylinositol phosphate biosynthetic process"/>
    <property type="evidence" value="ECO:0007669"/>
    <property type="project" value="TreeGrafter"/>
</dbReference>
<evidence type="ECO:0000256" key="12">
    <source>
        <dbReference type="PROSITE-ProRule" id="PRU00781"/>
    </source>
</evidence>
<feature type="compositionally biased region" description="Acidic residues" evidence="13">
    <location>
        <begin position="2058"/>
        <end position="2082"/>
    </location>
</feature>
<reference evidence="16 17" key="1">
    <citation type="submission" date="2017-08" db="EMBL/GenBank/DDBJ databases">
        <title>Acidophilic green algal genome provides insights into adaptation to an acidic environment.</title>
        <authorList>
            <person name="Hirooka S."/>
            <person name="Hirose Y."/>
            <person name="Kanesaki Y."/>
            <person name="Higuchi S."/>
            <person name="Fujiwara T."/>
            <person name="Onuma R."/>
            <person name="Era A."/>
            <person name="Ohbayashi R."/>
            <person name="Uzuka A."/>
            <person name="Nozaki H."/>
            <person name="Yoshikawa H."/>
            <person name="Miyagishima S.Y."/>
        </authorList>
    </citation>
    <scope>NUCLEOTIDE SEQUENCE [LARGE SCALE GENOMIC DNA]</scope>
    <source>
        <strain evidence="16 17">NIES-2499</strain>
    </source>
</reference>
<feature type="region of interest" description="Disordered" evidence="13">
    <location>
        <begin position="1960"/>
        <end position="1985"/>
    </location>
</feature>
<feature type="region of interest" description="Disordered" evidence="13">
    <location>
        <begin position="1158"/>
        <end position="1180"/>
    </location>
</feature>
<keyword evidence="7" id="KW-0862">Zinc</keyword>
<evidence type="ECO:0000256" key="3">
    <source>
        <dbReference type="ARBA" id="ARBA00022723"/>
    </source>
</evidence>
<keyword evidence="17" id="KW-1185">Reference proteome</keyword>
<dbReference type="FunFam" id="3.30.810.10:FF:000001">
    <property type="entry name" value="1-phosphatidylinositol 3-phosphate 5-kinase FAB1"/>
    <property type="match status" value="1"/>
</dbReference>
<evidence type="ECO:0000256" key="9">
    <source>
        <dbReference type="ARBA" id="ARBA00023464"/>
    </source>
</evidence>
<feature type="compositionally biased region" description="Low complexity" evidence="13">
    <location>
        <begin position="1711"/>
        <end position="1734"/>
    </location>
</feature>
<evidence type="ECO:0000256" key="13">
    <source>
        <dbReference type="SAM" id="MobiDB-lite"/>
    </source>
</evidence>
<feature type="region of interest" description="Disordered" evidence="13">
    <location>
        <begin position="2276"/>
        <end position="2295"/>
    </location>
</feature>
<evidence type="ECO:0000256" key="6">
    <source>
        <dbReference type="ARBA" id="ARBA00022777"/>
    </source>
</evidence>
<evidence type="ECO:0000256" key="8">
    <source>
        <dbReference type="ARBA" id="ARBA00022840"/>
    </source>
</evidence>
<keyword evidence="8 12" id="KW-0067">ATP-binding</keyword>
<protein>
    <recommendedName>
        <fullName evidence="1">1-phosphatidylinositol-3-phosphate 5-kinase</fullName>
        <ecNumber evidence="1">2.7.1.150</ecNumber>
    </recommendedName>
    <alternativeName>
        <fullName evidence="10">Phosphatidylinositol 3-phosphate 5-kinase type III</fullName>
    </alternativeName>
</protein>
<dbReference type="PANTHER" id="PTHR45748">
    <property type="entry name" value="1-PHOSPHATIDYLINOSITOL 3-PHOSPHATE 5-KINASE-RELATED"/>
    <property type="match status" value="1"/>
</dbReference>
<keyword evidence="6 12" id="KW-0418">Kinase</keyword>
<keyword evidence="2 12" id="KW-0808">Transferase</keyword>
<dbReference type="EC" id="2.7.1.150" evidence="1"/>
<feature type="region of interest" description="Disordered" evidence="13">
    <location>
        <begin position="2004"/>
        <end position="2042"/>
    </location>
</feature>
<evidence type="ECO:0000256" key="5">
    <source>
        <dbReference type="ARBA" id="ARBA00022771"/>
    </source>
</evidence>
<feature type="compositionally biased region" description="Polar residues" evidence="13">
    <location>
        <begin position="1158"/>
        <end position="1176"/>
    </location>
</feature>
<feature type="region of interest" description="Disordered" evidence="13">
    <location>
        <begin position="2058"/>
        <end position="2089"/>
    </location>
</feature>
<dbReference type="Pfam" id="PF01363">
    <property type="entry name" value="FYVE"/>
    <property type="match status" value="1"/>
</dbReference>
<evidence type="ECO:0000256" key="4">
    <source>
        <dbReference type="ARBA" id="ARBA00022741"/>
    </source>
</evidence>
<dbReference type="Proteomes" id="UP000232323">
    <property type="component" value="Unassembled WGS sequence"/>
</dbReference>
<dbReference type="InterPro" id="IPR002423">
    <property type="entry name" value="Cpn60/GroEL/TCP-1"/>
</dbReference>
<feature type="region of interest" description="Disordered" evidence="13">
    <location>
        <begin position="1269"/>
        <end position="1298"/>
    </location>
</feature>
<dbReference type="GO" id="GO:0005524">
    <property type="term" value="F:ATP binding"/>
    <property type="evidence" value="ECO:0007669"/>
    <property type="project" value="UniProtKB-UniRule"/>
</dbReference>
<accession>A0A250X4U2</accession>
<dbReference type="InterPro" id="IPR027483">
    <property type="entry name" value="PInositol-4-P-4/5-kinase_C_sf"/>
</dbReference>
<feature type="domain" description="FYVE-type" evidence="14">
    <location>
        <begin position="26"/>
        <end position="89"/>
    </location>
</feature>
<dbReference type="Pfam" id="PF01504">
    <property type="entry name" value="PIP5K"/>
    <property type="match status" value="2"/>
</dbReference>
<dbReference type="SUPFAM" id="SSF56104">
    <property type="entry name" value="SAICAR synthase-like"/>
    <property type="match status" value="1"/>
</dbReference>
<keyword evidence="4 12" id="KW-0547">Nucleotide-binding</keyword>
<feature type="compositionally biased region" description="Polar residues" evidence="13">
    <location>
        <begin position="1694"/>
        <end position="1710"/>
    </location>
</feature>
<organism evidence="16 17">
    <name type="scientific">Chlamydomonas eustigma</name>
    <dbReference type="NCBI Taxonomy" id="1157962"/>
    <lineage>
        <taxon>Eukaryota</taxon>
        <taxon>Viridiplantae</taxon>
        <taxon>Chlorophyta</taxon>
        <taxon>core chlorophytes</taxon>
        <taxon>Chlorophyceae</taxon>
        <taxon>CS clade</taxon>
        <taxon>Chlamydomonadales</taxon>
        <taxon>Chlamydomonadaceae</taxon>
        <taxon>Chlamydomonas</taxon>
    </lineage>
</organism>
<feature type="region of interest" description="Disordered" evidence="13">
    <location>
        <begin position="237"/>
        <end position="268"/>
    </location>
</feature>
<evidence type="ECO:0000313" key="16">
    <source>
        <dbReference type="EMBL" id="GAX78095.1"/>
    </source>
</evidence>
<feature type="compositionally biased region" description="Low complexity" evidence="13">
    <location>
        <begin position="2200"/>
        <end position="2213"/>
    </location>
</feature>
<dbReference type="OrthoDB" id="158357at2759"/>
<dbReference type="GO" id="GO:0010008">
    <property type="term" value="C:endosome membrane"/>
    <property type="evidence" value="ECO:0007669"/>
    <property type="project" value="TreeGrafter"/>
</dbReference>
<dbReference type="InterPro" id="IPR017455">
    <property type="entry name" value="Znf_FYVE-rel"/>
</dbReference>
<gene>
    <name evidence="16" type="ORF">CEUSTIGMA_g5537.t1</name>
</gene>
<dbReference type="InterPro" id="IPR011011">
    <property type="entry name" value="Znf_FYVE_PHD"/>
</dbReference>
<dbReference type="Gene3D" id="3.50.7.10">
    <property type="entry name" value="GroEL"/>
    <property type="match status" value="1"/>
</dbReference>
<dbReference type="EMBL" id="BEGY01000029">
    <property type="protein sequence ID" value="GAX78095.1"/>
    <property type="molecule type" value="Genomic_DNA"/>
</dbReference>
<dbReference type="PROSITE" id="PS50178">
    <property type="entry name" value="ZF_FYVE"/>
    <property type="match status" value="1"/>
</dbReference>
<dbReference type="PANTHER" id="PTHR45748:SF7">
    <property type="entry name" value="1-PHOSPHATIDYLINOSITOL 3-PHOSPHATE 5-KINASE-RELATED"/>
    <property type="match status" value="1"/>
</dbReference>
<evidence type="ECO:0000313" key="17">
    <source>
        <dbReference type="Proteomes" id="UP000232323"/>
    </source>
</evidence>
<feature type="domain" description="PIPK" evidence="15">
    <location>
        <begin position="2396"/>
        <end position="2728"/>
    </location>
</feature>
<comment type="caution">
    <text evidence="16">The sequence shown here is derived from an EMBL/GenBank/DDBJ whole genome shotgun (WGS) entry which is preliminary data.</text>
</comment>
<proteinExistence type="predicted"/>
<keyword evidence="3" id="KW-0479">Metal-binding</keyword>
<dbReference type="STRING" id="1157962.A0A250X4U2"/>
<evidence type="ECO:0000256" key="2">
    <source>
        <dbReference type="ARBA" id="ARBA00022679"/>
    </source>
</evidence>
<dbReference type="SMART" id="SM00330">
    <property type="entry name" value="PIPKc"/>
    <property type="match status" value="1"/>
</dbReference>
<dbReference type="InterPro" id="IPR044769">
    <property type="entry name" value="PIKfyve_PIPKc"/>
</dbReference>
<dbReference type="InterPro" id="IPR000306">
    <property type="entry name" value="Znf_FYVE"/>
</dbReference>
<sequence>MDFVDKLTKLISGDRAPLREKGPAEDDKIANCSECDVPLLVTGLIRTQYCALCSQAFCGSCTKNTLPAPRDASDSSPVTVCNYCYMSRQPFKGDAVSSNLTHLLHATTKAAAAGLEGRTNGKVDAGEHNLTYRGAVSAMRAGVFLGTLSASSSKPTSSVGAVPPPPLATGSVPLTVDISPNLGVRESDSLLKSTPALAEERGDESSFSTLGSAGAGAATVSGFVSVFAAEDIPSLSTASPAGPSLSTASPAGSSLSTASPAGSSSNDNVHAAAAAGAASILVPASWNNSSGAAAAAAGGGGVDELIVDLGTGASVVPAAHIAPVVSPVINNMTDSAVQTLTSVMSYTPREIHEALQRPVTLRVKSGTALARPAAGDLTWEVPPPLEDDFGLSLEDRDRLLILEQQQQQGEAAASPLAAAAGAAVDGIPALAASAAASTGGSETAARSLAPSCGGALPGPFTPQQLPKNVVQLYRQSFFHTSRPHLYQIVMQLLQAEGVGMSNSAGGITGAPTPPNPHVCTPTTLASLSSTGTAAAAAAAALREEWAGVIVQLAEETAAALSPALCSSGGMMDPRIYVKVKRLSGQPGSPKDSSLVHGVVIRKNVAHKKMRSQVLNPTILILGGSLEYQKNVAQLSSLENVIDQEQESLRQAVAHIMTARPDVLLVEKSVARYAQELLREAGVSLVLNLRTDVLERLARCLGTRVVPSLSAIQHGSIGFCREFRIETQAALPPPPPAGATSSRPPVPPGPTAVQPLMYFDGCPKPAGVTILLRGGDADALRRIKRVMQWACYSAYYLRLEGGFLSDLMAACTAVMNHEVFRPASSLGGAAGLAPLASVVTSMLEHSAQTSATCNPLGVLLTPSPHTSIFDHSLAAAHLPQIPPELIASLHERLATATEEMAQASSAGRDVQPSDVQPRDVQPSENLSGVICEEAAQSSAANPDPYEYMSETVSGDRSQGNQGISDDTDPSAESDNRDPAAGQDMACHDSSTDASTELSTRLSPVATNMLPPIEESSSVVLTSIYECMSSQQTCELATEDGNNFGVSDELAASSSGSVYPELSFRLSSLQSSTYRRSASASLTSVAEHVTFHVSGGGASETQDKEGTSGRDYMDDDDPGFMSLPAPKKTVRWSLTPGPGALIAAAAGGSSLFPMAAPSLVPTSSDQAAESEQQANTRPGMNLYDGEQRMTTLPADSAWVASAEAALAESGLQVAVPEEAPFKLSVSPTWSLAPAKSILDQQADMPHGLVAPAVASSISPPKNVVHHHLVHPDSSAAASPSSSPPAPSHLQGGPTWSITPGPGAMIQAAASGISAAAAVAALEAAEQEALTANVASSEQDKVAAAAATTPEVFLDPLRREEGDSAAPIPGQGTQGSTGPPGGPALLSRRPSEMGHMMDSAPAAVEAGTASASSVVPARMPVEVAAARLINLQALQVYDYQRIFLSMSCRNPRKGLLCERHEIKRIDFYNPQDLTLAQFITAASPSASKRCWVRHDPRTNTSSGCGEGVTAHVRTFLHGIGRITLSIATLPHGEALAGEDKQQVWLWTRPKGRGSELKAAVRRVPLSPEASSISLGHFLQLCFTAESLNLAGMPLNHDFVRYFGIGRNVMCLYQDRIAPYCIQLPDTQLQYSLLAQVKWLRQEGADLALEAGEAFEVLESVLRDHPSYQLQTIPSGPESVLSLDMTLGEHAFAGAAPSGTSPRPSGTNTPAYPTSSGGALQAASSASSMGGGSTMSQGGMAGGQYRSEISIASFPEIALAIRKDRTNFMEKVSEMVVNSTPESEEEEGWYNQIISGVMGLNKLRRTLAITLLTWVAQLQDPTAFAATYARCAAEAASLSAEASFVSESSTTLFGSATVTSAVQRMGLAGGGIMTTVSESAGMVTEDTSRGGMPLTVMTGGGLQLSIVANQAGPISVPMVAQLVAQVGRPTQGSGGLGGVGSGVSYGDQLLEGSQNVIDMISSRRGSLPEDSHMPYSGRRTPVGTGSGFGSSRISLAGGGILGSVEDGASAAVHSPSNLPSPLENIPGSAGRTSGQSRHQSVEASAQTSILRAASKALLQLGEEELEEEEEGEEEGGYDEEDEDEEGSMVGEGGPVGLRRHNYYSFLAGASAFSAKAAAAVESQAGGGGGSEVEEEGSDAFFPHQLLGHGEDSIISHASSILSIPESLSSASALAASAHGSNKVELSSQYPGVALATATDSQDTNGLSPRLGRPLGPLSRPPNPPSSHLGRGGYQQAADAIAQSGSRRALGLAVAVPGSTSGGEAEDAEFATQVTINSAASNGLNDENGGDRGGGLAISPTASLNSSTSLLRASFPRRTVQNVKRKLESFASNVGAAGGIAAIARIGMPGRALMQPGMLDAVFPIYDQEPTSVIANCLSSRQYQQMLHDAIKACMMDHKRRQREMDAAGHTSVDVSGLKSGLQGDVLGDPDWINALLLSEVREHVKASFDDEAPGMPWARAKFQVTSYYAPQFLELRRRCVQGGEEAFLTSLCRCHKWASRGGKSNAYFAKTRDDRFVVKSLSKVEKASFLEFAPNYFEHMAKSFLSGRRTCLCKLLGVFTINIKTQNGGPREGKDGIVLDLMIQENVFYDRPITRIYDLKGSERNRFNEAAAANPQDPREVHLDDNLRRANATSPLFVEPVSFREMELALWSDTAFLSSLDIMDYSLLVGVDKDNCILNVSIIDFIRQYTWDKKMETWVKSSGMLGGNGKEPTIISPKQYMRRFRQAMQSYFTVVPSSADMEAFLDPDA</sequence>
<dbReference type="InterPro" id="IPR013083">
    <property type="entry name" value="Znf_RING/FYVE/PHD"/>
</dbReference>
<feature type="region of interest" description="Disordered" evidence="13">
    <location>
        <begin position="1688"/>
        <end position="1736"/>
    </location>
</feature>
<dbReference type="SUPFAM" id="SSF57903">
    <property type="entry name" value="FYVE/PHD zinc finger"/>
    <property type="match status" value="1"/>
</dbReference>
<feature type="region of interest" description="Disordered" evidence="13">
    <location>
        <begin position="2193"/>
        <end position="2235"/>
    </location>
</feature>
<dbReference type="InterPro" id="IPR002498">
    <property type="entry name" value="PInositol-4-P-4/5-kinase_core"/>
</dbReference>
<dbReference type="GO" id="GO:0008270">
    <property type="term" value="F:zinc ion binding"/>
    <property type="evidence" value="ECO:0007669"/>
    <property type="project" value="UniProtKB-KW"/>
</dbReference>
<dbReference type="Gene3D" id="3.30.810.10">
    <property type="entry name" value="2-Layer Sandwich"/>
    <property type="match status" value="1"/>
</dbReference>
<dbReference type="Gene3D" id="3.30.40.10">
    <property type="entry name" value="Zinc/RING finger domain, C3HC4 (zinc finger)"/>
    <property type="match status" value="1"/>
</dbReference>
<feature type="region of interest" description="Disordered" evidence="13">
    <location>
        <begin position="896"/>
        <end position="1007"/>
    </location>
</feature>
<feature type="compositionally biased region" description="Polar residues" evidence="13">
    <location>
        <begin position="949"/>
        <end position="963"/>
    </location>
</feature>
<evidence type="ECO:0000256" key="1">
    <source>
        <dbReference type="ARBA" id="ARBA00012009"/>
    </source>
</evidence>
<dbReference type="CDD" id="cd17300">
    <property type="entry name" value="PIPKc_PIKfyve"/>
    <property type="match status" value="1"/>
</dbReference>
<evidence type="ECO:0000259" key="15">
    <source>
        <dbReference type="PROSITE" id="PS51455"/>
    </source>
</evidence>
<dbReference type="InterPro" id="IPR027409">
    <property type="entry name" value="GroEL-like_apical_dom_sf"/>
</dbReference>
<dbReference type="Pfam" id="PF00118">
    <property type="entry name" value="Cpn60_TCP1"/>
    <property type="match status" value="1"/>
</dbReference>
<feature type="region of interest" description="Disordered" evidence="13">
    <location>
        <begin position="1358"/>
        <end position="1388"/>
    </location>
</feature>
<feature type="compositionally biased region" description="Polar residues" evidence="13">
    <location>
        <begin position="2026"/>
        <end position="2042"/>
    </location>
</feature>
<feature type="compositionally biased region" description="Polar residues" evidence="13">
    <location>
        <begin position="990"/>
        <end position="1004"/>
    </location>
</feature>
<dbReference type="FunFam" id="3.50.7.10:FF:000007">
    <property type="entry name" value="1-phosphatidylinositol 3-phosphate 5-kinase isoform X1"/>
    <property type="match status" value="1"/>
</dbReference>